<dbReference type="Gene3D" id="3.30.200.20">
    <property type="entry name" value="Phosphorylase Kinase, domain 1"/>
    <property type="match status" value="1"/>
</dbReference>
<name>A0A917W8U5_9ACTN</name>
<proteinExistence type="inferred from homology"/>
<dbReference type="AlphaFoldDB" id="A0A917W8U5"/>
<dbReference type="SUPFAM" id="SSF56112">
    <property type="entry name" value="Protein kinase-like (PK-like)"/>
    <property type="match status" value="1"/>
</dbReference>
<keyword evidence="1 2" id="KW-0418">Kinase</keyword>
<reference evidence="2" key="1">
    <citation type="journal article" date="2014" name="Int. J. Syst. Evol. Microbiol.">
        <title>Complete genome sequence of Corynebacterium casei LMG S-19264T (=DSM 44701T), isolated from a smear-ripened cheese.</title>
        <authorList>
            <consortium name="US DOE Joint Genome Institute (JGI-PGF)"/>
            <person name="Walter F."/>
            <person name="Albersmeier A."/>
            <person name="Kalinowski J."/>
            <person name="Ruckert C."/>
        </authorList>
    </citation>
    <scope>NUCLEOTIDE SEQUENCE</scope>
    <source>
        <strain evidence="2">CGMCC 4.7306</strain>
    </source>
</reference>
<dbReference type="Proteomes" id="UP000613840">
    <property type="component" value="Unassembled WGS sequence"/>
</dbReference>
<dbReference type="InterPro" id="IPR011009">
    <property type="entry name" value="Kinase-like_dom_sf"/>
</dbReference>
<comment type="caution">
    <text evidence="2">The sequence shown here is derived from an EMBL/GenBank/DDBJ whole genome shotgun (WGS) entry which is preliminary data.</text>
</comment>
<keyword evidence="1" id="KW-0808">Transferase</keyword>
<dbReference type="PIRSF" id="PIRSF006221">
    <property type="entry name" value="Ketosamine-3-kinase"/>
    <property type="match status" value="1"/>
</dbReference>
<keyword evidence="3" id="KW-1185">Reference proteome</keyword>
<dbReference type="RefSeq" id="WP_188897770.1">
    <property type="nucleotide sequence ID" value="NZ_BMMZ01000015.1"/>
</dbReference>
<sequence>MDGSRTQWPQQELAALLGVEVRRLTPLGGEGFGRPYLAELGDGRTVFAKAQRNAPPGFFDHEAWGLRWLGMVQGGVRTAAVLAAGPGLLVLERIVPERPSRRTAADFGRRLAITHDAGSPGFGREVDSMIASEPLPAGSVATGWPDFYARARLQPFLDRAVAAETIGDHDRHAVEQVIHRLPDLAGPAEPPSRLHGDLWSGNVLWAGGEAVLIDPAAYGGHRETDLAMLALFSLPYLSVVLDGYQQVHPLAAGWQHRVGLHQLFPLLVHTVIFGGGYGAQAGATARSLLGRS</sequence>
<accession>A0A917W8U5</accession>
<evidence type="ECO:0000256" key="1">
    <source>
        <dbReference type="PIRNR" id="PIRNR006221"/>
    </source>
</evidence>
<dbReference type="InterPro" id="IPR016477">
    <property type="entry name" value="Fructo-/Ketosamine-3-kinase"/>
</dbReference>
<evidence type="ECO:0000313" key="2">
    <source>
        <dbReference type="EMBL" id="GGL80398.1"/>
    </source>
</evidence>
<organism evidence="2 3">
    <name type="scientific">Microlunatus endophyticus</name>
    <dbReference type="NCBI Taxonomy" id="1716077"/>
    <lineage>
        <taxon>Bacteria</taxon>
        <taxon>Bacillati</taxon>
        <taxon>Actinomycetota</taxon>
        <taxon>Actinomycetes</taxon>
        <taxon>Propionibacteriales</taxon>
        <taxon>Propionibacteriaceae</taxon>
        <taxon>Microlunatus</taxon>
    </lineage>
</organism>
<dbReference type="EMBL" id="BMMZ01000015">
    <property type="protein sequence ID" value="GGL80398.1"/>
    <property type="molecule type" value="Genomic_DNA"/>
</dbReference>
<dbReference type="Pfam" id="PF03881">
    <property type="entry name" value="Fructosamin_kin"/>
    <property type="match status" value="1"/>
</dbReference>
<dbReference type="PANTHER" id="PTHR12149:SF8">
    <property type="entry name" value="PROTEIN-RIBULOSAMINE 3-KINASE"/>
    <property type="match status" value="1"/>
</dbReference>
<dbReference type="GO" id="GO:0016301">
    <property type="term" value="F:kinase activity"/>
    <property type="evidence" value="ECO:0007669"/>
    <property type="project" value="UniProtKB-UniRule"/>
</dbReference>
<reference evidence="2" key="2">
    <citation type="submission" date="2020-09" db="EMBL/GenBank/DDBJ databases">
        <authorList>
            <person name="Sun Q."/>
            <person name="Zhou Y."/>
        </authorList>
    </citation>
    <scope>NUCLEOTIDE SEQUENCE</scope>
    <source>
        <strain evidence="2">CGMCC 4.7306</strain>
    </source>
</reference>
<dbReference type="Gene3D" id="1.10.510.10">
    <property type="entry name" value="Transferase(Phosphotransferase) domain 1"/>
    <property type="match status" value="1"/>
</dbReference>
<comment type="similarity">
    <text evidence="1">Belongs to the fructosamine kinase family.</text>
</comment>
<dbReference type="Gene3D" id="1.20.1270.240">
    <property type="match status" value="1"/>
</dbReference>
<evidence type="ECO:0000313" key="3">
    <source>
        <dbReference type="Proteomes" id="UP000613840"/>
    </source>
</evidence>
<protein>
    <submittedName>
        <fullName evidence="2">Fructosamine kinase</fullName>
    </submittedName>
</protein>
<dbReference type="PANTHER" id="PTHR12149">
    <property type="entry name" value="FRUCTOSAMINE 3 KINASE-RELATED PROTEIN"/>
    <property type="match status" value="1"/>
</dbReference>
<gene>
    <name evidence="2" type="ORF">GCM10011575_43350</name>
</gene>